<organism evidence="10 11">
    <name type="scientific">Lapidilactobacillus concavus DSM 17758</name>
    <dbReference type="NCBI Taxonomy" id="1423735"/>
    <lineage>
        <taxon>Bacteria</taxon>
        <taxon>Bacillati</taxon>
        <taxon>Bacillota</taxon>
        <taxon>Bacilli</taxon>
        <taxon>Lactobacillales</taxon>
        <taxon>Lactobacillaceae</taxon>
        <taxon>Lapidilactobacillus</taxon>
    </lineage>
</organism>
<accession>A0A0R1VY96</accession>
<dbReference type="GO" id="GO:0009401">
    <property type="term" value="P:phosphoenolpyruvate-dependent sugar phosphotransferase system"/>
    <property type="evidence" value="ECO:0007669"/>
    <property type="project" value="InterPro"/>
</dbReference>
<dbReference type="PATRIC" id="fig|1423735.3.peg.595"/>
<protein>
    <submittedName>
        <fullName evidence="10">Pts system, cellobiose-specific iic component</fullName>
    </submittedName>
</protein>
<feature type="transmembrane region" description="Helical" evidence="8">
    <location>
        <begin position="280"/>
        <end position="299"/>
    </location>
</feature>
<dbReference type="Pfam" id="PF02378">
    <property type="entry name" value="PTS_EIIC"/>
    <property type="match status" value="1"/>
</dbReference>
<reference evidence="10 11" key="1">
    <citation type="journal article" date="2015" name="Genome Announc.">
        <title>Expanding the biotechnology potential of lactobacilli through comparative genomics of 213 strains and associated genera.</title>
        <authorList>
            <person name="Sun Z."/>
            <person name="Harris H.M."/>
            <person name="McCann A."/>
            <person name="Guo C."/>
            <person name="Argimon S."/>
            <person name="Zhang W."/>
            <person name="Yang X."/>
            <person name="Jeffery I.B."/>
            <person name="Cooney J.C."/>
            <person name="Kagawa T.F."/>
            <person name="Liu W."/>
            <person name="Song Y."/>
            <person name="Salvetti E."/>
            <person name="Wrobel A."/>
            <person name="Rasinkangas P."/>
            <person name="Parkhill J."/>
            <person name="Rea M.C."/>
            <person name="O'Sullivan O."/>
            <person name="Ritari J."/>
            <person name="Douillard F.P."/>
            <person name="Paul Ross R."/>
            <person name="Yang R."/>
            <person name="Briner A.E."/>
            <person name="Felis G.E."/>
            <person name="de Vos W.M."/>
            <person name="Barrangou R."/>
            <person name="Klaenhammer T.R."/>
            <person name="Caufield P.W."/>
            <person name="Cui Y."/>
            <person name="Zhang H."/>
            <person name="O'Toole P.W."/>
        </authorList>
    </citation>
    <scope>NUCLEOTIDE SEQUENCE [LARGE SCALE GENOMIC DNA]</scope>
    <source>
        <strain evidence="10 11">DSM 17758</strain>
    </source>
</reference>
<evidence type="ECO:0000256" key="8">
    <source>
        <dbReference type="SAM" id="Phobius"/>
    </source>
</evidence>
<feature type="transmembrane region" description="Helical" evidence="8">
    <location>
        <begin position="112"/>
        <end position="137"/>
    </location>
</feature>
<feature type="transmembrane region" description="Helical" evidence="8">
    <location>
        <begin position="218"/>
        <end position="241"/>
    </location>
</feature>
<evidence type="ECO:0000256" key="4">
    <source>
        <dbReference type="ARBA" id="ARBA00022597"/>
    </source>
</evidence>
<keyword evidence="11" id="KW-1185">Reference proteome</keyword>
<dbReference type="GO" id="GO:0008982">
    <property type="term" value="F:protein-N(PI)-phosphohistidine-sugar phosphotransferase activity"/>
    <property type="evidence" value="ECO:0007669"/>
    <property type="project" value="InterPro"/>
</dbReference>
<keyword evidence="3" id="KW-1003">Cell membrane</keyword>
<evidence type="ECO:0000256" key="3">
    <source>
        <dbReference type="ARBA" id="ARBA00022475"/>
    </source>
</evidence>
<proteinExistence type="predicted"/>
<dbReference type="GO" id="GO:1902815">
    <property type="term" value="P:N,N'-diacetylchitobiose import"/>
    <property type="evidence" value="ECO:0007669"/>
    <property type="project" value="TreeGrafter"/>
</dbReference>
<evidence type="ECO:0000256" key="7">
    <source>
        <dbReference type="ARBA" id="ARBA00023136"/>
    </source>
</evidence>
<gene>
    <name evidence="10" type="ORF">FC15_GL000568</name>
</gene>
<evidence type="ECO:0000313" key="10">
    <source>
        <dbReference type="EMBL" id="KRM08500.1"/>
    </source>
</evidence>
<dbReference type="PANTHER" id="PTHR33989">
    <property type="match status" value="1"/>
</dbReference>
<feature type="transmembrane region" description="Helical" evidence="8">
    <location>
        <begin position="158"/>
        <end position="178"/>
    </location>
</feature>
<comment type="subcellular location">
    <subcellularLocation>
        <location evidence="1">Cell membrane</location>
        <topology evidence="1">Multi-pass membrane protein</topology>
    </subcellularLocation>
</comment>
<evidence type="ECO:0000256" key="1">
    <source>
        <dbReference type="ARBA" id="ARBA00004651"/>
    </source>
</evidence>
<evidence type="ECO:0000259" key="9">
    <source>
        <dbReference type="PROSITE" id="PS51105"/>
    </source>
</evidence>
<keyword evidence="7 8" id="KW-0472">Membrane</keyword>
<evidence type="ECO:0000313" key="11">
    <source>
        <dbReference type="Proteomes" id="UP000051315"/>
    </source>
</evidence>
<feature type="transmembrane region" description="Helical" evidence="8">
    <location>
        <begin position="311"/>
        <end position="344"/>
    </location>
</feature>
<keyword evidence="6 8" id="KW-1133">Transmembrane helix</keyword>
<dbReference type="RefSeq" id="WP_057825423.1">
    <property type="nucleotide sequence ID" value="NZ_AZFX01000087.1"/>
</dbReference>
<name>A0A0R1VY96_9LACO</name>
<evidence type="ECO:0000256" key="5">
    <source>
        <dbReference type="ARBA" id="ARBA00022692"/>
    </source>
</evidence>
<sequence length="369" mass="40182">MPFATKIRTVCQSVSQLTLGIASLLAAYQAARYTTKGYHKDSQMAGLTSFVGYLLICYRPTGQRGISFNWTLLGMQGLLLGLLFGYFVGQIFRRVGGSDTTIAGKTRDIFDHAFIALPAILVVSVIGILGEYLVVLLNRYSVISEIVTRVANFGSQQHEVVSTILVGMLTTLMGWLGMSGPYATFSFNDDPSAIANLNRALTKHSLWQIPYKYTGTTLFHSFGSFGGLGSTLALLIAILIVAKHQHVLRVARWSPLPVLFNNNALMLLGIPLLLNPLYLVPFMLTSVFNMAIAAFAIYLRLMPPVAYPVPLGTPGVLVAFIGTGGHFSALIVGLICLLIDVLIYLPFVQLSEDVVATIERKEDAENEIS</sequence>
<evidence type="ECO:0000256" key="6">
    <source>
        <dbReference type="ARBA" id="ARBA00022989"/>
    </source>
</evidence>
<keyword evidence="2" id="KW-0813">Transport</keyword>
<dbReference type="InterPro" id="IPR051088">
    <property type="entry name" value="PTS_Sugar-EIIC/EIIB"/>
</dbReference>
<dbReference type="STRING" id="1423735.FC15_GL000568"/>
<dbReference type="GO" id="GO:0005886">
    <property type="term" value="C:plasma membrane"/>
    <property type="evidence" value="ECO:0007669"/>
    <property type="project" value="UniProtKB-SubCell"/>
</dbReference>
<dbReference type="AlphaFoldDB" id="A0A0R1VY96"/>
<dbReference type="InterPro" id="IPR003352">
    <property type="entry name" value="PTS_EIIC"/>
</dbReference>
<feature type="transmembrane region" description="Helical" evidence="8">
    <location>
        <begin position="253"/>
        <end position="274"/>
    </location>
</feature>
<comment type="caution">
    <text evidence="10">The sequence shown here is derived from an EMBL/GenBank/DDBJ whole genome shotgun (WGS) entry which is preliminary data.</text>
</comment>
<dbReference type="Proteomes" id="UP000051315">
    <property type="component" value="Unassembled WGS sequence"/>
</dbReference>
<dbReference type="InterPro" id="IPR004501">
    <property type="entry name" value="PTS_EIIC_3"/>
</dbReference>
<feature type="transmembrane region" description="Helical" evidence="8">
    <location>
        <begin position="70"/>
        <end position="92"/>
    </location>
</feature>
<dbReference type="EMBL" id="AZFX01000087">
    <property type="protein sequence ID" value="KRM08500.1"/>
    <property type="molecule type" value="Genomic_DNA"/>
</dbReference>
<keyword evidence="4" id="KW-0762">Sugar transport</keyword>
<feature type="domain" description="PTS EIIC type-3" evidence="9">
    <location>
        <begin position="1"/>
        <end position="347"/>
    </location>
</feature>
<keyword evidence="5 8" id="KW-0812">Transmembrane</keyword>
<dbReference type="PROSITE" id="PS51105">
    <property type="entry name" value="PTS_EIIC_TYPE_3"/>
    <property type="match status" value="1"/>
</dbReference>
<dbReference type="PANTHER" id="PTHR33989:SF4">
    <property type="entry name" value="PTS SYSTEM N,N'-DIACETYLCHITOBIOSE-SPECIFIC EIIC COMPONENT"/>
    <property type="match status" value="1"/>
</dbReference>
<evidence type="ECO:0000256" key="2">
    <source>
        <dbReference type="ARBA" id="ARBA00022448"/>
    </source>
</evidence>